<dbReference type="CDD" id="cd04301">
    <property type="entry name" value="NAT_SF"/>
    <property type="match status" value="1"/>
</dbReference>
<organism evidence="4 5">
    <name type="scientific">Sphingobacterium oryzagri</name>
    <dbReference type="NCBI Taxonomy" id="3025669"/>
    <lineage>
        <taxon>Bacteria</taxon>
        <taxon>Pseudomonadati</taxon>
        <taxon>Bacteroidota</taxon>
        <taxon>Sphingobacteriia</taxon>
        <taxon>Sphingobacteriales</taxon>
        <taxon>Sphingobacteriaceae</taxon>
        <taxon>Sphingobacterium</taxon>
    </lineage>
</organism>
<reference evidence="4 5" key="1">
    <citation type="submission" date="2023-02" db="EMBL/GenBank/DDBJ databases">
        <title>Genome sequence of Sphingobacterium sp. KACC 22765.</title>
        <authorList>
            <person name="Kim S."/>
            <person name="Heo J."/>
            <person name="Kwon S.-W."/>
        </authorList>
    </citation>
    <scope>NUCLEOTIDE SEQUENCE [LARGE SCALE GENOMIC DNA]</scope>
    <source>
        <strain evidence="4 5">KACC 22765</strain>
    </source>
</reference>
<evidence type="ECO:0000256" key="1">
    <source>
        <dbReference type="ARBA" id="ARBA00022679"/>
    </source>
</evidence>
<dbReference type="SUPFAM" id="SSF55729">
    <property type="entry name" value="Acyl-CoA N-acyltransferases (Nat)"/>
    <property type="match status" value="1"/>
</dbReference>
<dbReference type="InterPro" id="IPR016181">
    <property type="entry name" value="Acyl_CoA_acyltransferase"/>
</dbReference>
<dbReference type="EMBL" id="CP117880">
    <property type="protein sequence ID" value="WDF70642.1"/>
    <property type="molecule type" value="Genomic_DNA"/>
</dbReference>
<dbReference type="Proteomes" id="UP001221558">
    <property type="component" value="Chromosome"/>
</dbReference>
<keyword evidence="5" id="KW-1185">Reference proteome</keyword>
<accession>A0ABY7WM17</accession>
<keyword evidence="2" id="KW-0012">Acyltransferase</keyword>
<sequence length="174" mass="20283">MTLSADIRAATQQDIALIQRLGRETFYETFAASNSEADMQQYLEEHFSESRVTEEVNTLCSQFFIAYWDHVPVGYLKLNWSAEQTELQDEDALEIERIYVKSSHQGNRIGQALFEKALQQAKSTAKHYVWLAVWEKNEKAIRFYEKNGFQAFDKHSFQLGSDKQVDIMMKKLII</sequence>
<protein>
    <submittedName>
        <fullName evidence="4">GNAT family N-acetyltransferase</fullName>
    </submittedName>
</protein>
<dbReference type="Pfam" id="PF00583">
    <property type="entry name" value="Acetyltransf_1"/>
    <property type="match status" value="1"/>
</dbReference>
<dbReference type="InterPro" id="IPR000182">
    <property type="entry name" value="GNAT_dom"/>
</dbReference>
<evidence type="ECO:0000259" key="3">
    <source>
        <dbReference type="PROSITE" id="PS51186"/>
    </source>
</evidence>
<name>A0ABY7WM17_9SPHI</name>
<dbReference type="Gene3D" id="3.40.630.30">
    <property type="match status" value="1"/>
</dbReference>
<evidence type="ECO:0000313" key="5">
    <source>
        <dbReference type="Proteomes" id="UP001221558"/>
    </source>
</evidence>
<dbReference type="InterPro" id="IPR050832">
    <property type="entry name" value="Bact_Acetyltransf"/>
</dbReference>
<evidence type="ECO:0000256" key="2">
    <source>
        <dbReference type="ARBA" id="ARBA00023315"/>
    </source>
</evidence>
<keyword evidence="1" id="KW-0808">Transferase</keyword>
<gene>
    <name evidence="4" type="ORF">PQ465_09755</name>
</gene>
<dbReference type="PANTHER" id="PTHR43877">
    <property type="entry name" value="AMINOALKYLPHOSPHONATE N-ACETYLTRANSFERASE-RELATED-RELATED"/>
    <property type="match status" value="1"/>
</dbReference>
<evidence type="ECO:0000313" key="4">
    <source>
        <dbReference type="EMBL" id="WDF70642.1"/>
    </source>
</evidence>
<proteinExistence type="predicted"/>
<dbReference type="PROSITE" id="PS51186">
    <property type="entry name" value="GNAT"/>
    <property type="match status" value="1"/>
</dbReference>
<feature type="domain" description="N-acetyltransferase" evidence="3">
    <location>
        <begin position="5"/>
        <end position="174"/>
    </location>
</feature>
<dbReference type="RefSeq" id="WP_274269346.1">
    <property type="nucleotide sequence ID" value="NZ_CP117880.1"/>
</dbReference>